<protein>
    <submittedName>
        <fullName evidence="2">Uncharacterized protein</fullName>
    </submittedName>
</protein>
<gene>
    <name evidence="2" type="ORF">FISHEDRAFT_56475</name>
</gene>
<sequence>MARPTSCMARRPSRVRPAYALDLFLSSQILESERYCNESGPSKLCGECLYFGMGYAVILCVKIFTSYEDEHLLAAIQHSRHSVALATAHRKKVSFLAMNAQSQYRNLHYISYREMAICHLALYDPAASYGVGQSSSANQLKMLRNVRRALAGLGSPTDKKSKKTVGRYMFRKVPRGRMLAIRGTSARVVLFTSMASESNLSSGLVPISPVPAELEPFPCIYGFVIEDTHVDNAYKACLDPRRRCAHAEDEEEFRRLEREAAVQDVAHQLQIGYFVIVWKICNGGPERKHVAVAYADRSWYDVKNGAWRIIDLRPPTGMYEFEEILGLEGGPRCVPEHKFPLLFVVLVFLLFLITASNLITNLGDETSKAALVLREFRLGALLRDATVIDIVYVVNVGQKMQCRAAKNDTLEDGPMDVGIQGRERVLCKTVDENQQSDEERQPILIRCRRFGCRHHSRQWCDRYSSVVFDHLKEKYPSVDIFSQIVAFWHEAQRTRSIYFD</sequence>
<keyword evidence="1" id="KW-1133">Transmembrane helix</keyword>
<keyword evidence="3" id="KW-1185">Reference proteome</keyword>
<dbReference type="AlphaFoldDB" id="A0A0D7AJ79"/>
<keyword evidence="1" id="KW-0472">Membrane</keyword>
<evidence type="ECO:0000313" key="3">
    <source>
        <dbReference type="Proteomes" id="UP000054144"/>
    </source>
</evidence>
<feature type="transmembrane region" description="Helical" evidence="1">
    <location>
        <begin position="339"/>
        <end position="359"/>
    </location>
</feature>
<keyword evidence="1" id="KW-0812">Transmembrane</keyword>
<accession>A0A0D7AJ79</accession>
<name>A0A0D7AJ79_9AGAR</name>
<reference evidence="2 3" key="1">
    <citation type="journal article" date="2015" name="Fungal Genet. Biol.">
        <title>Evolution of novel wood decay mechanisms in Agaricales revealed by the genome sequences of Fistulina hepatica and Cylindrobasidium torrendii.</title>
        <authorList>
            <person name="Floudas D."/>
            <person name="Held B.W."/>
            <person name="Riley R."/>
            <person name="Nagy L.G."/>
            <person name="Koehler G."/>
            <person name="Ransdell A.S."/>
            <person name="Younus H."/>
            <person name="Chow J."/>
            <person name="Chiniquy J."/>
            <person name="Lipzen A."/>
            <person name="Tritt A."/>
            <person name="Sun H."/>
            <person name="Haridas S."/>
            <person name="LaButti K."/>
            <person name="Ohm R.A."/>
            <person name="Kues U."/>
            <person name="Blanchette R.A."/>
            <person name="Grigoriev I.V."/>
            <person name="Minto R.E."/>
            <person name="Hibbett D.S."/>
        </authorList>
    </citation>
    <scope>NUCLEOTIDE SEQUENCE [LARGE SCALE GENOMIC DNA]</scope>
    <source>
        <strain evidence="2 3">ATCC 64428</strain>
    </source>
</reference>
<proteinExistence type="predicted"/>
<organism evidence="2 3">
    <name type="scientific">Fistulina hepatica ATCC 64428</name>
    <dbReference type="NCBI Taxonomy" id="1128425"/>
    <lineage>
        <taxon>Eukaryota</taxon>
        <taxon>Fungi</taxon>
        <taxon>Dikarya</taxon>
        <taxon>Basidiomycota</taxon>
        <taxon>Agaricomycotina</taxon>
        <taxon>Agaricomycetes</taxon>
        <taxon>Agaricomycetidae</taxon>
        <taxon>Agaricales</taxon>
        <taxon>Fistulinaceae</taxon>
        <taxon>Fistulina</taxon>
    </lineage>
</organism>
<evidence type="ECO:0000256" key="1">
    <source>
        <dbReference type="SAM" id="Phobius"/>
    </source>
</evidence>
<dbReference type="Proteomes" id="UP000054144">
    <property type="component" value="Unassembled WGS sequence"/>
</dbReference>
<dbReference type="EMBL" id="KN881648">
    <property type="protein sequence ID" value="KIY51809.1"/>
    <property type="molecule type" value="Genomic_DNA"/>
</dbReference>
<dbReference type="OrthoDB" id="43460at2759"/>
<evidence type="ECO:0000313" key="2">
    <source>
        <dbReference type="EMBL" id="KIY51809.1"/>
    </source>
</evidence>